<proteinExistence type="predicted"/>
<name>A0AAN8QIB4_9TELE</name>
<comment type="caution">
    <text evidence="2">The sequence shown here is derived from an EMBL/GenBank/DDBJ whole genome shotgun (WGS) entry which is preliminary data.</text>
</comment>
<evidence type="ECO:0000313" key="3">
    <source>
        <dbReference type="Proteomes" id="UP001356427"/>
    </source>
</evidence>
<evidence type="ECO:0000256" key="1">
    <source>
        <dbReference type="SAM" id="MobiDB-lite"/>
    </source>
</evidence>
<reference evidence="2 3" key="1">
    <citation type="submission" date="2021-04" db="EMBL/GenBank/DDBJ databases">
        <authorList>
            <person name="De Guttry C."/>
            <person name="Zahm M."/>
            <person name="Klopp C."/>
            <person name="Cabau C."/>
            <person name="Louis A."/>
            <person name="Berthelot C."/>
            <person name="Parey E."/>
            <person name="Roest Crollius H."/>
            <person name="Montfort J."/>
            <person name="Robinson-Rechavi M."/>
            <person name="Bucao C."/>
            <person name="Bouchez O."/>
            <person name="Gislard M."/>
            <person name="Lluch J."/>
            <person name="Milhes M."/>
            <person name="Lampietro C."/>
            <person name="Lopez Roques C."/>
            <person name="Donnadieu C."/>
            <person name="Braasch I."/>
            <person name="Desvignes T."/>
            <person name="Postlethwait J."/>
            <person name="Bobe J."/>
            <person name="Wedekind C."/>
            <person name="Guiguen Y."/>
        </authorList>
    </citation>
    <scope>NUCLEOTIDE SEQUENCE [LARGE SCALE GENOMIC DNA]</scope>
    <source>
        <strain evidence="2">Cs_M1</strain>
        <tissue evidence="2">Blood</tissue>
    </source>
</reference>
<dbReference type="Proteomes" id="UP001356427">
    <property type="component" value="Unassembled WGS sequence"/>
</dbReference>
<dbReference type="EMBL" id="JAGTTL010000028">
    <property type="protein sequence ID" value="KAK6299646.1"/>
    <property type="molecule type" value="Genomic_DNA"/>
</dbReference>
<keyword evidence="3" id="KW-1185">Reference proteome</keyword>
<accession>A0AAN8QIB4</accession>
<protein>
    <submittedName>
        <fullName evidence="2">Uncharacterized protein</fullName>
    </submittedName>
</protein>
<feature type="region of interest" description="Disordered" evidence="1">
    <location>
        <begin position="15"/>
        <end position="112"/>
    </location>
</feature>
<dbReference type="AlphaFoldDB" id="A0AAN8QIB4"/>
<evidence type="ECO:0000313" key="2">
    <source>
        <dbReference type="EMBL" id="KAK6299646.1"/>
    </source>
</evidence>
<feature type="non-terminal residue" evidence="2">
    <location>
        <position position="1"/>
    </location>
</feature>
<feature type="compositionally biased region" description="Basic and acidic residues" evidence="1">
    <location>
        <begin position="23"/>
        <end position="77"/>
    </location>
</feature>
<gene>
    <name evidence="2" type="ORF">J4Q44_G00296790</name>
</gene>
<sequence length="112" mass="12932">KEGVLFCPCIHPSHQKQSIVVNRQERRQTGEQTDRQTCEVTDRRGDRRGDRQTGEETDRTGKRQDRKKTGEETDRRGLIAHTSYQPDCDGHMLPPCLAGRSFEETEQKQHQG</sequence>
<feature type="compositionally biased region" description="Basic and acidic residues" evidence="1">
    <location>
        <begin position="101"/>
        <end position="112"/>
    </location>
</feature>
<organism evidence="2 3">
    <name type="scientific">Coregonus suidteri</name>
    <dbReference type="NCBI Taxonomy" id="861788"/>
    <lineage>
        <taxon>Eukaryota</taxon>
        <taxon>Metazoa</taxon>
        <taxon>Chordata</taxon>
        <taxon>Craniata</taxon>
        <taxon>Vertebrata</taxon>
        <taxon>Euteleostomi</taxon>
        <taxon>Actinopterygii</taxon>
        <taxon>Neopterygii</taxon>
        <taxon>Teleostei</taxon>
        <taxon>Protacanthopterygii</taxon>
        <taxon>Salmoniformes</taxon>
        <taxon>Salmonidae</taxon>
        <taxon>Coregoninae</taxon>
        <taxon>Coregonus</taxon>
    </lineage>
</organism>